<gene>
    <name evidence="1" type="ORF">LTR37_004410</name>
</gene>
<keyword evidence="2" id="KW-1185">Reference proteome</keyword>
<dbReference type="EMBL" id="JAUTXU010000026">
    <property type="protein sequence ID" value="KAK3719552.1"/>
    <property type="molecule type" value="Genomic_DNA"/>
</dbReference>
<comment type="caution">
    <text evidence="1">The sequence shown here is derived from an EMBL/GenBank/DDBJ whole genome shotgun (WGS) entry which is preliminary data.</text>
</comment>
<sequence>MPKRKGVELKRPDAKQAKSAKRNGDTGSRPSKDSDELIRKLNDMSTHEFREEYIEAKALERDAKETQISLKASNELTKQEFNACFDLVSTTSRLHYEGSAAGWNPKQKKREMMQQEMRYLLVYPSKHSDQSSNEGSASADPHGYLSYMLTHDSTPVVPALYVYEIHLTEDMRKKGVGTHLMDLAEDIAANVGMKKVMLTCFLTNAKALHFYEKLGYAKDASSPEDRKTRKALIKVDYVILSKSSDRLP</sequence>
<dbReference type="Proteomes" id="UP001281147">
    <property type="component" value="Unassembled WGS sequence"/>
</dbReference>
<proteinExistence type="predicted"/>
<organism evidence="1 2">
    <name type="scientific">Vermiconidia calcicola</name>
    <dbReference type="NCBI Taxonomy" id="1690605"/>
    <lineage>
        <taxon>Eukaryota</taxon>
        <taxon>Fungi</taxon>
        <taxon>Dikarya</taxon>
        <taxon>Ascomycota</taxon>
        <taxon>Pezizomycotina</taxon>
        <taxon>Dothideomycetes</taxon>
        <taxon>Dothideomycetidae</taxon>
        <taxon>Mycosphaerellales</taxon>
        <taxon>Extremaceae</taxon>
        <taxon>Vermiconidia</taxon>
    </lineage>
</organism>
<protein>
    <submittedName>
        <fullName evidence="1">Uncharacterized protein</fullName>
    </submittedName>
</protein>
<name>A0ACC3NNT8_9PEZI</name>
<accession>A0ACC3NNT8</accession>
<evidence type="ECO:0000313" key="2">
    <source>
        <dbReference type="Proteomes" id="UP001281147"/>
    </source>
</evidence>
<reference evidence="1" key="1">
    <citation type="submission" date="2023-07" db="EMBL/GenBank/DDBJ databases">
        <title>Black Yeasts Isolated from many extreme environments.</title>
        <authorList>
            <person name="Coleine C."/>
            <person name="Stajich J.E."/>
            <person name="Selbmann L."/>
        </authorList>
    </citation>
    <scope>NUCLEOTIDE SEQUENCE</scope>
    <source>
        <strain evidence="1">CCFEE 5714</strain>
    </source>
</reference>
<evidence type="ECO:0000313" key="1">
    <source>
        <dbReference type="EMBL" id="KAK3719552.1"/>
    </source>
</evidence>